<name>A0ABT1EY54_9PROT</name>
<keyword evidence="3" id="KW-1185">Reference proteome</keyword>
<gene>
    <name evidence="2" type="ORF">NKW50_04675</name>
</gene>
<comment type="caution">
    <text evidence="2">The sequence shown here is derived from an EMBL/GenBank/DDBJ whole genome shotgun (WGS) entry which is preliminary data.</text>
</comment>
<organism evidence="2 3">
    <name type="scientific">Acetobacter lambici</name>
    <dbReference type="NCBI Taxonomy" id="1332824"/>
    <lineage>
        <taxon>Bacteria</taxon>
        <taxon>Pseudomonadati</taxon>
        <taxon>Pseudomonadota</taxon>
        <taxon>Alphaproteobacteria</taxon>
        <taxon>Acetobacterales</taxon>
        <taxon>Acetobacteraceae</taxon>
        <taxon>Acetobacter</taxon>
    </lineage>
</organism>
<dbReference type="InterPro" id="IPR027417">
    <property type="entry name" value="P-loop_NTPase"/>
</dbReference>
<dbReference type="Proteomes" id="UP001523528">
    <property type="component" value="Unassembled WGS sequence"/>
</dbReference>
<dbReference type="RefSeq" id="WP_242012625.1">
    <property type="nucleotide sequence ID" value="NZ_JAMYZY010000004.1"/>
</dbReference>
<dbReference type="Gene3D" id="3.30.420.280">
    <property type="match status" value="1"/>
</dbReference>
<protein>
    <submittedName>
        <fullName evidence="2">Phage terminase large subunit</fullName>
    </submittedName>
</protein>
<evidence type="ECO:0000313" key="3">
    <source>
        <dbReference type="Proteomes" id="UP001523528"/>
    </source>
</evidence>
<dbReference type="PANTHER" id="PTHR39184:SF1">
    <property type="entry name" value="PBSX PHAGE TERMINASE LARGE SUBUNIT"/>
    <property type="match status" value="1"/>
</dbReference>
<proteinExistence type="predicted"/>
<dbReference type="InterPro" id="IPR035412">
    <property type="entry name" value="Terminase_L_N"/>
</dbReference>
<reference evidence="2 3" key="1">
    <citation type="submission" date="2022-06" db="EMBL/GenBank/DDBJ databases">
        <title>Acetobacer genomes from food samples.</title>
        <authorList>
            <person name="Sombolestani A."/>
        </authorList>
    </citation>
    <scope>NUCLEOTIDE SEQUENCE [LARGE SCALE GENOMIC DNA]</scope>
    <source>
        <strain evidence="2 3">R-83285</strain>
    </source>
</reference>
<dbReference type="EMBL" id="JAMYZZ010000004">
    <property type="protein sequence ID" value="MCP1257884.1"/>
    <property type="molecule type" value="Genomic_DNA"/>
</dbReference>
<evidence type="ECO:0000313" key="2">
    <source>
        <dbReference type="EMBL" id="MCP1257884.1"/>
    </source>
</evidence>
<accession>A0ABT1EY54</accession>
<feature type="domain" description="Phage terminase large subunit N-terminal" evidence="1">
    <location>
        <begin position="23"/>
        <end position="215"/>
    </location>
</feature>
<dbReference type="Pfam" id="PF04466">
    <property type="entry name" value="Terminase_3"/>
    <property type="match status" value="1"/>
</dbReference>
<dbReference type="PANTHER" id="PTHR39184">
    <property type="match status" value="1"/>
</dbReference>
<sequence length="474" mass="53025">MSRPSLKIPTARVFAPLLAPCRYKGAYGGRGSGKSHFFGECVVEEHLRLAGHRTVCIREVQKSTQLSSRQLIIDKISQFNLNRYFDVQDRAIRTPGDGLIVFQGMQNHTAESLKSLEGFDRAWVEEAQSISAQSWRMLRPTLRKAGAEIWASWNPHAQTDAVDAFFRGAGSDRADLVAVRANWSDNPWFEQGTLATERAEDQRTRPDEYGHVWEGDYQSFSAAQIFLGRVCVQDFVTPQDTRFYYGVDWGFAKDPLAALRCFVVGNTLYIDYEAGGVGVELDAIPAMLEQIPHARLWPWKADGARPETISFLSRGYGFRMSAAKKWPGSVEDGIARLKAFDAIMVHPRCRRWRRNFVYIPTRLTRIRGMSCPLWRTRTTTGSMRCATRWMGLFTTGAPCPALTPEHSGTFFMPARAEKTDDRLVDPPVRAFGRRVCAWWGGALRRGTPFGCGGAYGAGAAAGQFPRSAATTCAR</sequence>
<dbReference type="InterPro" id="IPR052380">
    <property type="entry name" value="Viral_DNA_packaging_terminase"/>
</dbReference>
<dbReference type="Gene3D" id="3.40.50.300">
    <property type="entry name" value="P-loop containing nucleotide triphosphate hydrolases"/>
    <property type="match status" value="1"/>
</dbReference>
<evidence type="ECO:0000259" key="1">
    <source>
        <dbReference type="Pfam" id="PF04466"/>
    </source>
</evidence>